<evidence type="ECO:0000313" key="2">
    <source>
        <dbReference type="Proteomes" id="UP001497444"/>
    </source>
</evidence>
<name>A0ABP0WZG2_9BRYO</name>
<keyword evidence="2" id="KW-1185">Reference proteome</keyword>
<organism evidence="1 2">
    <name type="scientific">Sphagnum jensenii</name>
    <dbReference type="NCBI Taxonomy" id="128206"/>
    <lineage>
        <taxon>Eukaryota</taxon>
        <taxon>Viridiplantae</taxon>
        <taxon>Streptophyta</taxon>
        <taxon>Embryophyta</taxon>
        <taxon>Bryophyta</taxon>
        <taxon>Sphagnophytina</taxon>
        <taxon>Sphagnopsida</taxon>
        <taxon>Sphagnales</taxon>
        <taxon>Sphagnaceae</taxon>
        <taxon>Sphagnum</taxon>
    </lineage>
</organism>
<sequence>MSNASGGAARQDLGACVLRASELACFQNDGAQRNASRLLLLLRNPGLLRSCTLRTTEFAGSGGIVLHVPWRKGLTSRSLHSLARVVNRLHIRYEVTVIGCYG</sequence>
<accession>A0ABP0WZG2</accession>
<dbReference type="Proteomes" id="UP001497444">
    <property type="component" value="Chromosome 3"/>
</dbReference>
<gene>
    <name evidence="1" type="ORF">CSSPJE1EN1_LOCUS16210</name>
</gene>
<reference evidence="1" key="1">
    <citation type="submission" date="2024-02" db="EMBL/GenBank/DDBJ databases">
        <authorList>
            <consortium name="ELIXIR-Norway"/>
            <consortium name="Elixir Norway"/>
        </authorList>
    </citation>
    <scope>NUCLEOTIDE SEQUENCE</scope>
</reference>
<proteinExistence type="predicted"/>
<protein>
    <submittedName>
        <fullName evidence="1">Uncharacterized protein</fullName>
    </submittedName>
</protein>
<dbReference type="EMBL" id="OZ020098">
    <property type="protein sequence ID" value="CAK9270732.1"/>
    <property type="molecule type" value="Genomic_DNA"/>
</dbReference>
<evidence type="ECO:0000313" key="1">
    <source>
        <dbReference type="EMBL" id="CAK9270732.1"/>
    </source>
</evidence>